<dbReference type="EMBL" id="JABBNB010000029">
    <property type="protein sequence ID" value="NMO03962.1"/>
    <property type="molecule type" value="Genomic_DNA"/>
</dbReference>
<keyword evidence="5 6" id="KW-0472">Membrane</keyword>
<comment type="subcellular location">
    <subcellularLocation>
        <location evidence="1">Membrane</location>
        <topology evidence="1">Multi-pass membrane protein</topology>
    </subcellularLocation>
</comment>
<dbReference type="InterPro" id="IPR058533">
    <property type="entry name" value="Cation_efflux_TM"/>
</dbReference>
<proteinExistence type="predicted"/>
<keyword evidence="10" id="KW-1185">Reference proteome</keyword>
<dbReference type="GO" id="GO:0016020">
    <property type="term" value="C:membrane"/>
    <property type="evidence" value="ECO:0007669"/>
    <property type="project" value="UniProtKB-SubCell"/>
</dbReference>
<feature type="chain" id="PRO_5039587457" evidence="7">
    <location>
        <begin position="18"/>
        <end position="303"/>
    </location>
</feature>
<keyword evidence="3 6" id="KW-0812">Transmembrane</keyword>
<feature type="transmembrane region" description="Helical" evidence="6">
    <location>
        <begin position="188"/>
        <end position="207"/>
    </location>
</feature>
<reference evidence="9 10" key="1">
    <citation type="submission" date="2020-04" db="EMBL/GenBank/DDBJ databases">
        <title>Gordonia sp. nov. TBRC 11910.</title>
        <authorList>
            <person name="Suriyachadkun C."/>
        </authorList>
    </citation>
    <scope>NUCLEOTIDE SEQUENCE [LARGE SCALE GENOMIC DNA]</scope>
    <source>
        <strain evidence="9 10">TBRC 11910</strain>
    </source>
</reference>
<protein>
    <submittedName>
        <fullName evidence="9">Cation diffusion facilitator family transporter</fullName>
    </submittedName>
</protein>
<dbReference type="InterPro" id="IPR040177">
    <property type="entry name" value="SLC30A9"/>
</dbReference>
<gene>
    <name evidence="9" type="ORF">HH308_22360</name>
</gene>
<evidence type="ECO:0000313" key="9">
    <source>
        <dbReference type="EMBL" id="NMO03962.1"/>
    </source>
</evidence>
<feature type="transmembrane region" description="Helical" evidence="6">
    <location>
        <begin position="152"/>
        <end position="176"/>
    </location>
</feature>
<dbReference type="GO" id="GO:0008324">
    <property type="term" value="F:monoatomic cation transmembrane transporter activity"/>
    <property type="evidence" value="ECO:0007669"/>
    <property type="project" value="InterPro"/>
</dbReference>
<dbReference type="PANTHER" id="PTHR13414">
    <property type="entry name" value="HUEL-CATION TRANSPORTER"/>
    <property type="match status" value="1"/>
</dbReference>
<dbReference type="PANTHER" id="PTHR13414:SF9">
    <property type="entry name" value="PROTON-COUPLED ZINC ANTIPORTER SLC30A9, MITOCHONDRIAL"/>
    <property type="match status" value="1"/>
</dbReference>
<dbReference type="NCBIfam" id="TIGR01297">
    <property type="entry name" value="CDF"/>
    <property type="match status" value="1"/>
</dbReference>
<sequence>MLTVVIAFTVNILVAVAKSVAAAITGSASLVAEAAHSWADAGNEVFLLIAERRGARGRDKRHPFGYGRETYIWSMFAAFGLFTVGAVVSVMHGVSALRTPEEGSDYVVGYAVLAIAFVLEGISLLQSVRQARRDASRWSLRPMRYILVTSKATLRAVFAEDAAALIGLILAALGMMLHQLTGSAVWDAAGSIAVGLLLGVVAVILIWRNGEFLLGQAARPDIRHRMLTHLLAHDDVQRVTYLHAEFVGPGQFYVVAAVDLVGDAPEHDVARRLRRLEARLEGHYSIVEAVLTLSTEDEPSLVP</sequence>
<organism evidence="9 10">
    <name type="scientific">Gordonia asplenii</name>
    <dbReference type="NCBI Taxonomy" id="2725283"/>
    <lineage>
        <taxon>Bacteria</taxon>
        <taxon>Bacillati</taxon>
        <taxon>Actinomycetota</taxon>
        <taxon>Actinomycetes</taxon>
        <taxon>Mycobacteriales</taxon>
        <taxon>Gordoniaceae</taxon>
        <taxon>Gordonia</taxon>
    </lineage>
</organism>
<dbReference type="Gene3D" id="1.20.1510.10">
    <property type="entry name" value="Cation efflux protein transmembrane domain"/>
    <property type="match status" value="1"/>
</dbReference>
<dbReference type="SUPFAM" id="SSF161111">
    <property type="entry name" value="Cation efflux protein transmembrane domain-like"/>
    <property type="match status" value="1"/>
</dbReference>
<evidence type="ECO:0000313" key="10">
    <source>
        <dbReference type="Proteomes" id="UP000550729"/>
    </source>
</evidence>
<evidence type="ECO:0000256" key="5">
    <source>
        <dbReference type="ARBA" id="ARBA00023136"/>
    </source>
</evidence>
<dbReference type="Proteomes" id="UP000550729">
    <property type="component" value="Unassembled WGS sequence"/>
</dbReference>
<evidence type="ECO:0000256" key="2">
    <source>
        <dbReference type="ARBA" id="ARBA00022448"/>
    </source>
</evidence>
<keyword evidence="2" id="KW-0813">Transport</keyword>
<feature type="signal peptide" evidence="7">
    <location>
        <begin position="1"/>
        <end position="17"/>
    </location>
</feature>
<keyword evidence="7" id="KW-0732">Signal</keyword>
<dbReference type="Pfam" id="PF01545">
    <property type="entry name" value="Cation_efflux"/>
    <property type="match status" value="1"/>
</dbReference>
<evidence type="ECO:0000256" key="4">
    <source>
        <dbReference type="ARBA" id="ARBA00022989"/>
    </source>
</evidence>
<feature type="domain" description="Cation efflux protein transmembrane" evidence="8">
    <location>
        <begin position="4"/>
        <end position="213"/>
    </location>
</feature>
<name>A0A848L0G4_9ACTN</name>
<accession>A0A848L0G4</accession>
<evidence type="ECO:0000256" key="6">
    <source>
        <dbReference type="SAM" id="Phobius"/>
    </source>
</evidence>
<evidence type="ECO:0000259" key="8">
    <source>
        <dbReference type="Pfam" id="PF01545"/>
    </source>
</evidence>
<dbReference type="GO" id="GO:0006829">
    <property type="term" value="P:zinc ion transport"/>
    <property type="evidence" value="ECO:0007669"/>
    <property type="project" value="InterPro"/>
</dbReference>
<comment type="caution">
    <text evidence="9">The sequence shown here is derived from an EMBL/GenBank/DDBJ whole genome shotgun (WGS) entry which is preliminary data.</text>
</comment>
<dbReference type="RefSeq" id="WP_170196533.1">
    <property type="nucleotide sequence ID" value="NZ_JABBNB010000029.1"/>
</dbReference>
<dbReference type="AlphaFoldDB" id="A0A848L0G4"/>
<evidence type="ECO:0000256" key="1">
    <source>
        <dbReference type="ARBA" id="ARBA00004141"/>
    </source>
</evidence>
<keyword evidence="4 6" id="KW-1133">Transmembrane helix</keyword>
<feature type="transmembrane region" description="Helical" evidence="6">
    <location>
        <begin position="71"/>
        <end position="94"/>
    </location>
</feature>
<dbReference type="InterPro" id="IPR027469">
    <property type="entry name" value="Cation_efflux_TMD_sf"/>
</dbReference>
<evidence type="ECO:0000256" key="7">
    <source>
        <dbReference type="SAM" id="SignalP"/>
    </source>
</evidence>
<feature type="transmembrane region" description="Helical" evidence="6">
    <location>
        <begin position="106"/>
        <end position="131"/>
    </location>
</feature>
<dbReference type="InterPro" id="IPR002524">
    <property type="entry name" value="Cation_efflux"/>
</dbReference>
<evidence type="ECO:0000256" key="3">
    <source>
        <dbReference type="ARBA" id="ARBA00022692"/>
    </source>
</evidence>